<name>A0A399EGM2_9DEIN</name>
<comment type="caution">
    <text evidence="1">The sequence shown here is derived from an EMBL/GenBank/DDBJ whole genome shotgun (WGS) entry which is preliminary data.</text>
</comment>
<dbReference type="EMBL" id="QWKZ01000073">
    <property type="protein sequence ID" value="RIH83787.1"/>
    <property type="molecule type" value="Genomic_DNA"/>
</dbReference>
<proteinExistence type="predicted"/>
<dbReference type="RefSeq" id="WP_119360643.1">
    <property type="nucleotide sequence ID" value="NZ_QWKZ01000073.1"/>
</dbReference>
<dbReference type="Proteomes" id="UP000265800">
    <property type="component" value="Unassembled WGS sequence"/>
</dbReference>
<accession>A0A399EGM2</accession>
<evidence type="ECO:0000313" key="1">
    <source>
        <dbReference type="EMBL" id="RIH83787.1"/>
    </source>
</evidence>
<sequence length="124" mass="14015">MRRWLFLWGFLLTVGVALGQTEPYRLRVLSWSCKTFSKGVLVQGVVRNVGSRPLADLRVNLRVVGPGLRMATGSAPLADRSLVPGESARFELRMRTTFEGPHRCELWFRNPRVARIATLVPNPR</sequence>
<keyword evidence="2" id="KW-1185">Reference proteome</keyword>
<dbReference type="OrthoDB" id="26049at2"/>
<dbReference type="AlphaFoldDB" id="A0A399EGM2"/>
<protein>
    <submittedName>
        <fullName evidence="1">Uncharacterized protein</fullName>
    </submittedName>
</protein>
<organism evidence="1 2">
    <name type="scientific">Meiothermus luteus</name>
    <dbReference type="NCBI Taxonomy" id="2026184"/>
    <lineage>
        <taxon>Bacteria</taxon>
        <taxon>Thermotogati</taxon>
        <taxon>Deinococcota</taxon>
        <taxon>Deinococci</taxon>
        <taxon>Thermales</taxon>
        <taxon>Thermaceae</taxon>
        <taxon>Meiothermus</taxon>
    </lineage>
</organism>
<evidence type="ECO:0000313" key="2">
    <source>
        <dbReference type="Proteomes" id="UP000265800"/>
    </source>
</evidence>
<reference evidence="1 2" key="1">
    <citation type="submission" date="2018-08" db="EMBL/GenBank/DDBJ databases">
        <title>Meiothermus luteus KCTC 52599 genome sequencing project.</title>
        <authorList>
            <person name="Da Costa M.S."/>
            <person name="Albuquerque L."/>
            <person name="Raposo P."/>
            <person name="Froufe H.J.C."/>
            <person name="Barroso C.S."/>
            <person name="Egas C."/>
        </authorList>
    </citation>
    <scope>NUCLEOTIDE SEQUENCE [LARGE SCALE GENOMIC DNA]</scope>
    <source>
        <strain evidence="1 2">KCTC 52599</strain>
    </source>
</reference>
<gene>
    <name evidence="1" type="ORF">Mlute_02092</name>
</gene>